<keyword evidence="6" id="KW-1185">Reference proteome</keyword>
<name>A0AAN4W5I7_9BACT</name>
<dbReference type="AlphaFoldDB" id="A0AAN4W5I7"/>
<evidence type="ECO:0000313" key="5">
    <source>
        <dbReference type="EMBL" id="GJM65056.1"/>
    </source>
</evidence>
<comment type="caution">
    <text evidence="5">The sequence shown here is derived from an EMBL/GenBank/DDBJ whole genome shotgun (WGS) entry which is preliminary data.</text>
</comment>
<evidence type="ECO:0000256" key="1">
    <source>
        <dbReference type="ARBA" id="ARBA00023015"/>
    </source>
</evidence>
<dbReference type="InterPro" id="IPR037923">
    <property type="entry name" value="HTH-like"/>
</dbReference>
<dbReference type="InterPro" id="IPR009057">
    <property type="entry name" value="Homeodomain-like_sf"/>
</dbReference>
<organism evidence="5 6">
    <name type="scientific">Persicobacter diffluens</name>
    <dbReference type="NCBI Taxonomy" id="981"/>
    <lineage>
        <taxon>Bacteria</taxon>
        <taxon>Pseudomonadati</taxon>
        <taxon>Bacteroidota</taxon>
        <taxon>Cytophagia</taxon>
        <taxon>Cytophagales</taxon>
        <taxon>Persicobacteraceae</taxon>
        <taxon>Persicobacter</taxon>
    </lineage>
</organism>
<evidence type="ECO:0000256" key="3">
    <source>
        <dbReference type="ARBA" id="ARBA00023163"/>
    </source>
</evidence>
<dbReference type="PROSITE" id="PS00041">
    <property type="entry name" value="HTH_ARAC_FAMILY_1"/>
    <property type="match status" value="1"/>
</dbReference>
<dbReference type="SUPFAM" id="SSF46689">
    <property type="entry name" value="Homeodomain-like"/>
    <property type="match status" value="2"/>
</dbReference>
<dbReference type="GO" id="GO:0043565">
    <property type="term" value="F:sequence-specific DNA binding"/>
    <property type="evidence" value="ECO:0007669"/>
    <property type="project" value="InterPro"/>
</dbReference>
<dbReference type="EMBL" id="BQKE01000011">
    <property type="protein sequence ID" value="GJM65056.1"/>
    <property type="molecule type" value="Genomic_DNA"/>
</dbReference>
<evidence type="ECO:0000313" key="6">
    <source>
        <dbReference type="Proteomes" id="UP001310022"/>
    </source>
</evidence>
<sequence>MKKSDGFKDQRTIIIPEYVLSNLENDTFKGSLYITDIGYFPTAQDHFRSRKDGCPQYILMYCIKGTGWVEINHQRTQIIENQYFVIPPNTPHQYGADEHNPWSLYWVHFSGKNAAYYTAALDKARSISTSEVDRIKDRLEIFDEIIANLEMGFSENTIGYCNILFGYFLATFKYLEQFRHIRTSKAGDMIGQSIIYMKNNMKHKISLDELAENARLSPSYYSSEFKRKTGKTPIDYLTHLRIQEACQLLDHTSLRIKEISNKVGFDDPFYFSRVYKNVMGLSPKEYRKNPKG</sequence>
<dbReference type="PANTHER" id="PTHR43280:SF30">
    <property type="entry name" value="MMSAB OPERON REGULATORY PROTEIN"/>
    <property type="match status" value="1"/>
</dbReference>
<dbReference type="InterPro" id="IPR003313">
    <property type="entry name" value="AraC-bd"/>
</dbReference>
<dbReference type="SUPFAM" id="SSF51215">
    <property type="entry name" value="Regulatory protein AraC"/>
    <property type="match status" value="1"/>
</dbReference>
<keyword evidence="2" id="KW-0238">DNA-binding</keyword>
<dbReference type="Gene3D" id="2.60.120.280">
    <property type="entry name" value="Regulatory protein AraC"/>
    <property type="match status" value="1"/>
</dbReference>
<protein>
    <submittedName>
        <fullName evidence="5">Transcriptional regulator</fullName>
    </submittedName>
</protein>
<dbReference type="CDD" id="cd06986">
    <property type="entry name" value="cupin_MmsR-like_N"/>
    <property type="match status" value="1"/>
</dbReference>
<dbReference type="InterPro" id="IPR018060">
    <property type="entry name" value="HTH_AraC"/>
</dbReference>
<dbReference type="PRINTS" id="PR00032">
    <property type="entry name" value="HTHARAC"/>
</dbReference>
<gene>
    <name evidence="5" type="ORF">PEDI_56080</name>
</gene>
<dbReference type="SMART" id="SM00342">
    <property type="entry name" value="HTH_ARAC"/>
    <property type="match status" value="1"/>
</dbReference>
<proteinExistence type="predicted"/>
<dbReference type="InterPro" id="IPR020449">
    <property type="entry name" value="Tscrpt_reg_AraC-type_HTH"/>
</dbReference>
<feature type="domain" description="HTH araC/xylS-type" evidence="4">
    <location>
        <begin position="191"/>
        <end position="289"/>
    </location>
</feature>
<dbReference type="Pfam" id="PF12833">
    <property type="entry name" value="HTH_18"/>
    <property type="match status" value="1"/>
</dbReference>
<evidence type="ECO:0000259" key="4">
    <source>
        <dbReference type="PROSITE" id="PS01124"/>
    </source>
</evidence>
<keyword evidence="1" id="KW-0805">Transcription regulation</keyword>
<dbReference type="Gene3D" id="1.10.10.60">
    <property type="entry name" value="Homeodomain-like"/>
    <property type="match status" value="2"/>
</dbReference>
<dbReference type="GO" id="GO:0003700">
    <property type="term" value="F:DNA-binding transcription factor activity"/>
    <property type="evidence" value="ECO:0007669"/>
    <property type="project" value="InterPro"/>
</dbReference>
<dbReference type="RefSeq" id="WP_338240120.1">
    <property type="nucleotide sequence ID" value="NZ_BQKE01000011.1"/>
</dbReference>
<dbReference type="Proteomes" id="UP001310022">
    <property type="component" value="Unassembled WGS sequence"/>
</dbReference>
<evidence type="ECO:0000256" key="2">
    <source>
        <dbReference type="ARBA" id="ARBA00023125"/>
    </source>
</evidence>
<keyword evidence="3" id="KW-0804">Transcription</keyword>
<dbReference type="PROSITE" id="PS01124">
    <property type="entry name" value="HTH_ARAC_FAMILY_2"/>
    <property type="match status" value="1"/>
</dbReference>
<reference evidence="5 6" key="1">
    <citation type="submission" date="2021-12" db="EMBL/GenBank/DDBJ databases">
        <title>Genome sequencing of bacteria with rrn-lacking chromosome and rrn-plasmid.</title>
        <authorList>
            <person name="Anda M."/>
            <person name="Iwasaki W."/>
        </authorList>
    </citation>
    <scope>NUCLEOTIDE SEQUENCE [LARGE SCALE GENOMIC DNA]</scope>
    <source>
        <strain evidence="5 6">NBRC 15940</strain>
    </source>
</reference>
<accession>A0AAN4W5I7</accession>
<dbReference type="PANTHER" id="PTHR43280">
    <property type="entry name" value="ARAC-FAMILY TRANSCRIPTIONAL REGULATOR"/>
    <property type="match status" value="1"/>
</dbReference>
<dbReference type="Pfam" id="PF02311">
    <property type="entry name" value="AraC_binding"/>
    <property type="match status" value="1"/>
</dbReference>
<dbReference type="InterPro" id="IPR018062">
    <property type="entry name" value="HTH_AraC-typ_CS"/>
</dbReference>